<dbReference type="RefSeq" id="WP_010264242.1">
    <property type="nucleotide sequence ID" value="NZ_JAVRET010000024.1"/>
</dbReference>
<gene>
    <name evidence="1" type="ORF">RM698_12690</name>
</gene>
<accession>A0ABU2R3Q3</accession>
<organism evidence="1 2">
    <name type="scientific">Streptomyces evansiae</name>
    <dbReference type="NCBI Taxonomy" id="3075535"/>
    <lineage>
        <taxon>Bacteria</taxon>
        <taxon>Bacillati</taxon>
        <taxon>Actinomycetota</taxon>
        <taxon>Actinomycetes</taxon>
        <taxon>Kitasatosporales</taxon>
        <taxon>Streptomycetaceae</taxon>
        <taxon>Streptomyces</taxon>
    </lineage>
</organism>
<comment type="caution">
    <text evidence="1">The sequence shown here is derived from an EMBL/GenBank/DDBJ whole genome shotgun (WGS) entry which is preliminary data.</text>
</comment>
<sequence length="132" mass="15057">MFGLSRTRTVRDLQERLAAVTEQRDAARADAATWKNSSVRTAARFSELHTRAEKATAAHRVEGEHTGSLERRLRRLLIACARYRIELRRTQADFAFLQSRYDDALGLTSPAVEMGEHWQTRRSDKTVPEVSS</sequence>
<dbReference type="Proteomes" id="UP001183610">
    <property type="component" value="Unassembled WGS sequence"/>
</dbReference>
<keyword evidence="2" id="KW-1185">Reference proteome</keyword>
<reference evidence="2" key="1">
    <citation type="submission" date="2023-07" db="EMBL/GenBank/DDBJ databases">
        <title>30 novel species of actinomycetes from the DSMZ collection.</title>
        <authorList>
            <person name="Nouioui I."/>
        </authorList>
    </citation>
    <scope>NUCLEOTIDE SEQUENCE [LARGE SCALE GENOMIC DNA]</scope>
    <source>
        <strain evidence="2">DSM 41979</strain>
    </source>
</reference>
<name>A0ABU2R3Q3_9ACTN</name>
<dbReference type="EMBL" id="JAVRET010000024">
    <property type="protein sequence ID" value="MDT0409905.1"/>
    <property type="molecule type" value="Genomic_DNA"/>
</dbReference>
<evidence type="ECO:0000313" key="1">
    <source>
        <dbReference type="EMBL" id="MDT0409905.1"/>
    </source>
</evidence>
<protein>
    <submittedName>
        <fullName evidence="1">Uncharacterized protein</fullName>
    </submittedName>
</protein>
<evidence type="ECO:0000313" key="2">
    <source>
        <dbReference type="Proteomes" id="UP001183610"/>
    </source>
</evidence>
<proteinExistence type="predicted"/>